<dbReference type="EMBL" id="PQIB02000006">
    <property type="protein sequence ID" value="RLN11232.1"/>
    <property type="molecule type" value="Genomic_DNA"/>
</dbReference>
<sequence length="214" mass="23884">MDKLAQVQWMKLKINIDLAPHNQDNVNWKNWPDNLDAEINVQPVALVPDLNELPDMAQNGGEILDPVGGEVEGEIQMGDAFIEMAPVATNIIEEEPVPFLPANLQPEALHAPFEFPANFLVEEFSEDMLMDGEASSEEEAGHDHPPEEHIHPEHHENLQLGLVEIVDSHTMDLDLKQNTSQGSMESAIPGGTQQQKVKEKKEKHITNAEKKSKK</sequence>
<feature type="region of interest" description="Disordered" evidence="1">
    <location>
        <begin position="176"/>
        <end position="214"/>
    </location>
</feature>
<protein>
    <submittedName>
        <fullName evidence="2">Uncharacterized protein</fullName>
    </submittedName>
</protein>
<proteinExistence type="predicted"/>
<comment type="caution">
    <text evidence="2">The sequence shown here is derived from an EMBL/GenBank/DDBJ whole genome shotgun (WGS) entry which is preliminary data.</text>
</comment>
<feature type="region of interest" description="Disordered" evidence="1">
    <location>
        <begin position="131"/>
        <end position="151"/>
    </location>
</feature>
<feature type="compositionally biased region" description="Basic and acidic residues" evidence="1">
    <location>
        <begin position="196"/>
        <end position="214"/>
    </location>
</feature>
<feature type="compositionally biased region" description="Basic and acidic residues" evidence="1">
    <location>
        <begin position="139"/>
        <end position="151"/>
    </location>
</feature>
<keyword evidence="3" id="KW-1185">Reference proteome</keyword>
<reference evidence="3" key="1">
    <citation type="journal article" date="2019" name="Nat. Commun.">
        <title>The genome of broomcorn millet.</title>
        <authorList>
            <person name="Zou C."/>
            <person name="Miki D."/>
            <person name="Li D."/>
            <person name="Tang Q."/>
            <person name="Xiao L."/>
            <person name="Rajput S."/>
            <person name="Deng P."/>
            <person name="Jia W."/>
            <person name="Huang R."/>
            <person name="Zhang M."/>
            <person name="Sun Y."/>
            <person name="Hu J."/>
            <person name="Fu X."/>
            <person name="Schnable P.S."/>
            <person name="Li F."/>
            <person name="Zhang H."/>
            <person name="Feng B."/>
            <person name="Zhu X."/>
            <person name="Liu R."/>
            <person name="Schnable J.C."/>
            <person name="Zhu J.-K."/>
            <person name="Zhang H."/>
        </authorList>
    </citation>
    <scope>NUCLEOTIDE SEQUENCE [LARGE SCALE GENOMIC DNA]</scope>
</reference>
<organism evidence="2 3">
    <name type="scientific">Panicum miliaceum</name>
    <name type="common">Proso millet</name>
    <name type="synonym">Broomcorn millet</name>
    <dbReference type="NCBI Taxonomy" id="4540"/>
    <lineage>
        <taxon>Eukaryota</taxon>
        <taxon>Viridiplantae</taxon>
        <taxon>Streptophyta</taxon>
        <taxon>Embryophyta</taxon>
        <taxon>Tracheophyta</taxon>
        <taxon>Spermatophyta</taxon>
        <taxon>Magnoliopsida</taxon>
        <taxon>Liliopsida</taxon>
        <taxon>Poales</taxon>
        <taxon>Poaceae</taxon>
        <taxon>PACMAD clade</taxon>
        <taxon>Panicoideae</taxon>
        <taxon>Panicodae</taxon>
        <taxon>Paniceae</taxon>
        <taxon>Panicinae</taxon>
        <taxon>Panicum</taxon>
        <taxon>Panicum sect. Panicum</taxon>
    </lineage>
</organism>
<accession>A0A3L6RYJ4</accession>
<dbReference type="AlphaFoldDB" id="A0A3L6RYJ4"/>
<evidence type="ECO:0000313" key="3">
    <source>
        <dbReference type="Proteomes" id="UP000275267"/>
    </source>
</evidence>
<evidence type="ECO:0000313" key="2">
    <source>
        <dbReference type="EMBL" id="RLN11232.1"/>
    </source>
</evidence>
<evidence type="ECO:0000256" key="1">
    <source>
        <dbReference type="SAM" id="MobiDB-lite"/>
    </source>
</evidence>
<dbReference type="Proteomes" id="UP000275267">
    <property type="component" value="Unassembled WGS sequence"/>
</dbReference>
<name>A0A3L6RYJ4_PANMI</name>
<gene>
    <name evidence="2" type="ORF">C2845_PM09G06960</name>
</gene>